<evidence type="ECO:0000256" key="2">
    <source>
        <dbReference type="ARBA" id="ARBA00022827"/>
    </source>
</evidence>
<organism evidence="6 7">
    <name type="scientific">Xylona heveae (strain CBS 132557 / TC161)</name>
    <dbReference type="NCBI Taxonomy" id="1328760"/>
    <lineage>
        <taxon>Eukaryota</taxon>
        <taxon>Fungi</taxon>
        <taxon>Dikarya</taxon>
        <taxon>Ascomycota</taxon>
        <taxon>Pezizomycotina</taxon>
        <taxon>Xylonomycetes</taxon>
        <taxon>Xylonales</taxon>
        <taxon>Xylonaceae</taxon>
        <taxon>Xylona</taxon>
    </lineage>
</organism>
<dbReference type="STRING" id="1328760.A0A164ZK58"/>
<keyword evidence="3 4" id="KW-0560">Oxidoreductase</keyword>
<dbReference type="EMBL" id="KV407467">
    <property type="protein sequence ID" value="KZF19194.1"/>
    <property type="molecule type" value="Genomic_DNA"/>
</dbReference>
<keyword evidence="7" id="KW-1185">Reference proteome</keyword>
<proteinExistence type="inferred from homology"/>
<dbReference type="InterPro" id="IPR010960">
    <property type="entry name" value="Flavocytochrome_c"/>
</dbReference>
<dbReference type="Gene3D" id="3.50.50.60">
    <property type="entry name" value="FAD/NAD(P)-binding domain"/>
    <property type="match status" value="1"/>
</dbReference>
<dbReference type="Gene3D" id="3.90.700.10">
    <property type="entry name" value="Succinate dehydrogenase/fumarate reductase flavoprotein, catalytic domain"/>
    <property type="match status" value="1"/>
</dbReference>
<comment type="cofactor">
    <cofactor evidence="4">
        <name>FAD</name>
        <dbReference type="ChEBI" id="CHEBI:57692"/>
    </cofactor>
    <text evidence="4">Binds 1 FAD per monomer.</text>
</comment>
<dbReference type="EC" id="1.3.1.6" evidence="4"/>
<dbReference type="RefSeq" id="XP_018184749.1">
    <property type="nucleotide sequence ID" value="XM_018330061.1"/>
</dbReference>
<dbReference type="PANTHER" id="PTHR43400:SF12">
    <property type="entry name" value="FUMARATE REDUCTASE"/>
    <property type="match status" value="1"/>
</dbReference>
<feature type="domain" description="FAD-dependent oxidoreductase 2 FAD-binding" evidence="5">
    <location>
        <begin position="23"/>
        <end position="479"/>
    </location>
</feature>
<dbReference type="OrthoDB" id="10252157at2759"/>
<reference evidence="6 7" key="1">
    <citation type="journal article" date="2016" name="Fungal Biol.">
        <title>The genome of Xylona heveae provides a window into fungal endophytism.</title>
        <authorList>
            <person name="Gazis R."/>
            <person name="Kuo A."/>
            <person name="Riley R."/>
            <person name="LaButti K."/>
            <person name="Lipzen A."/>
            <person name="Lin J."/>
            <person name="Amirebrahimi M."/>
            <person name="Hesse C.N."/>
            <person name="Spatafora J.W."/>
            <person name="Henrissat B."/>
            <person name="Hainaut M."/>
            <person name="Grigoriev I.V."/>
            <person name="Hibbett D.S."/>
        </authorList>
    </citation>
    <scope>NUCLEOTIDE SEQUENCE [LARGE SCALE GENOMIC DNA]</scope>
    <source>
        <strain evidence="6 7">TC161</strain>
    </source>
</reference>
<evidence type="ECO:0000313" key="6">
    <source>
        <dbReference type="EMBL" id="KZF19194.1"/>
    </source>
</evidence>
<keyword evidence="2 4" id="KW-0274">FAD</keyword>
<dbReference type="NCBIfam" id="TIGR01813">
    <property type="entry name" value="flavo_cyto_c"/>
    <property type="match status" value="1"/>
</dbReference>
<comment type="catalytic activity">
    <reaction evidence="4">
        <text>succinate + NAD(+) = fumarate + NADH + H(+)</text>
        <dbReference type="Rhea" id="RHEA:18281"/>
        <dbReference type="ChEBI" id="CHEBI:15378"/>
        <dbReference type="ChEBI" id="CHEBI:29806"/>
        <dbReference type="ChEBI" id="CHEBI:30031"/>
        <dbReference type="ChEBI" id="CHEBI:57540"/>
        <dbReference type="ChEBI" id="CHEBI:57945"/>
        <dbReference type="EC" id="1.3.1.6"/>
    </reaction>
</comment>
<accession>A0A164ZK58</accession>
<dbReference type="SUPFAM" id="SSF51905">
    <property type="entry name" value="FAD/NAD(P)-binding domain"/>
    <property type="match status" value="1"/>
</dbReference>
<dbReference type="GO" id="GO:0010181">
    <property type="term" value="F:FMN binding"/>
    <property type="evidence" value="ECO:0007669"/>
    <property type="project" value="InterPro"/>
</dbReference>
<dbReference type="AlphaFoldDB" id="A0A164ZK58"/>
<dbReference type="PANTHER" id="PTHR43400">
    <property type="entry name" value="FUMARATE REDUCTASE"/>
    <property type="match status" value="1"/>
</dbReference>
<dbReference type="InterPro" id="IPR027477">
    <property type="entry name" value="Succ_DH/fumarate_Rdtase_cat_sf"/>
</dbReference>
<comment type="similarity">
    <text evidence="4">Belongs to the FAD-dependent oxidoreductase 2 family. FRD/SDH subfamily.</text>
</comment>
<evidence type="ECO:0000313" key="7">
    <source>
        <dbReference type="Proteomes" id="UP000076632"/>
    </source>
</evidence>
<dbReference type="GeneID" id="28895198"/>
<protein>
    <recommendedName>
        <fullName evidence="4">Fumarate reductase</fullName>
        <ecNumber evidence="4">1.3.1.6</ecNumber>
    </recommendedName>
</protein>
<dbReference type="Proteomes" id="UP000076632">
    <property type="component" value="Unassembled WGS sequence"/>
</dbReference>
<evidence type="ECO:0000256" key="3">
    <source>
        <dbReference type="ARBA" id="ARBA00023002"/>
    </source>
</evidence>
<evidence type="ECO:0000256" key="1">
    <source>
        <dbReference type="ARBA" id="ARBA00022630"/>
    </source>
</evidence>
<sequence>MSTITSKLASGSSSASASTPAAAIVVGSGLAGLSAASQLISRNVPVYLLERASKPGGNSIKASSGINGAPTRFQPIHDTLFYDDTIRSAGAALNATASLTDHRRRLISTLTNASAGAIEWLVDEKGIDLSRVAQLGGHSVPRTHRGAGKLPPGAAIVTTLLNSLKASPLFHLQTGCHVTRVLHSSSNNAGQKGTQTQILHGPVIFASGGFAGDAKGMLAQYRPDLAGYPSTNDPREGSQKLLSAVGAQLLDMDLVQVHPTGFVDTSSPTSPLKFLAAELLRGEGGILVRGDTGQRFVNEMETREYITNVITKLAPRTSFDNSPETKVPKQWDVLLILDQGTYEAAPSHIDFYLWKGLMKKTTVGSLAQQLNDPAGPPSESALLETLKSYAATVSTQKDARFHRKTFGHWRLTDPATITPETTIYVGRVTPVVHFTMGGVLIDENAQVLRPDSTPIKNVWAAGEVTGGIHGDNRLGGSSLLECVVFGRIAGDQAAESLLERRQEHKELRV</sequence>
<dbReference type="InterPro" id="IPR003953">
    <property type="entry name" value="FAD-dep_OxRdtase_2_FAD-bd"/>
</dbReference>
<name>A0A164ZK58_XYLHT</name>
<dbReference type="FunCoup" id="A0A164ZK58">
    <property type="interactions" value="70"/>
</dbReference>
<comment type="function">
    <text evidence="4">Irreversibly catalyzes the reduction of fumarate to succinate.</text>
</comment>
<dbReference type="SUPFAM" id="SSF56425">
    <property type="entry name" value="Succinate dehydrogenase/fumarate reductase flavoprotein, catalytic domain"/>
    <property type="match status" value="1"/>
</dbReference>
<gene>
    <name evidence="6" type="ORF">L228DRAFT_215113</name>
</gene>
<evidence type="ECO:0000256" key="4">
    <source>
        <dbReference type="RuleBase" id="RU366062"/>
    </source>
</evidence>
<dbReference type="OMA" id="MAWAHGA"/>
<dbReference type="InterPro" id="IPR050315">
    <property type="entry name" value="FAD-oxidoreductase_2"/>
</dbReference>
<evidence type="ECO:0000259" key="5">
    <source>
        <dbReference type="Pfam" id="PF00890"/>
    </source>
</evidence>
<dbReference type="InParanoid" id="A0A164ZK58"/>
<dbReference type="Pfam" id="PF00890">
    <property type="entry name" value="FAD_binding_2"/>
    <property type="match status" value="1"/>
</dbReference>
<dbReference type="GO" id="GO:0016156">
    <property type="term" value="F:fumarate reductase (NADH) activity"/>
    <property type="evidence" value="ECO:0007669"/>
    <property type="project" value="UniProtKB-EC"/>
</dbReference>
<dbReference type="InterPro" id="IPR036188">
    <property type="entry name" value="FAD/NAD-bd_sf"/>
</dbReference>
<keyword evidence="1 4" id="KW-0285">Flavoprotein</keyword>